<feature type="non-terminal residue" evidence="2">
    <location>
        <position position="208"/>
    </location>
</feature>
<protein>
    <recommendedName>
        <fullName evidence="4">Peptidase A2 domain-containing protein</fullName>
    </recommendedName>
</protein>
<feature type="compositionally biased region" description="Polar residues" evidence="1">
    <location>
        <begin position="71"/>
        <end position="84"/>
    </location>
</feature>
<feature type="region of interest" description="Disordered" evidence="1">
    <location>
        <begin position="23"/>
        <end position="98"/>
    </location>
</feature>
<evidence type="ECO:0000256" key="1">
    <source>
        <dbReference type="SAM" id="MobiDB-lite"/>
    </source>
</evidence>
<proteinExistence type="predicted"/>
<dbReference type="EMBL" id="BQXS01008205">
    <property type="protein sequence ID" value="GKT29194.1"/>
    <property type="molecule type" value="Genomic_DNA"/>
</dbReference>
<feature type="compositionally biased region" description="Basic and acidic residues" evidence="1">
    <location>
        <begin position="37"/>
        <end position="63"/>
    </location>
</feature>
<evidence type="ECO:0000313" key="2">
    <source>
        <dbReference type="EMBL" id="GKT29194.1"/>
    </source>
</evidence>
<name>A0ABQ5KCK1_9EUKA</name>
<evidence type="ECO:0000313" key="3">
    <source>
        <dbReference type="Proteomes" id="UP001057375"/>
    </source>
</evidence>
<sequence length="208" mass="23572">KKYGRAPKGIRWQDWKEHVDELCKELEDKPESEDPLDDPKPESEDSISDMKPERIENEKESDGKPLLAEPNTHTYAENSSTHHSTPGGGDNNEKDEEETVIRHDEPLLNCNFLENTKKEALDDFGCSLVRLKVGPAASKGVLAIMDTGSDLSLMSKSWAWDKGRLGEYDPWIGTMRRFTSEEIHRTKPETPLSFKTIDGNTSTVDEWI</sequence>
<reference evidence="2" key="1">
    <citation type="submission" date="2022-03" db="EMBL/GenBank/DDBJ databases">
        <title>Draft genome sequence of Aduncisulcus paluster, a free-living microaerophilic Fornicata.</title>
        <authorList>
            <person name="Yuyama I."/>
            <person name="Kume K."/>
            <person name="Tamura T."/>
            <person name="Inagaki Y."/>
            <person name="Hashimoto T."/>
        </authorList>
    </citation>
    <scope>NUCLEOTIDE SEQUENCE</scope>
    <source>
        <strain evidence="2">NY0171</strain>
    </source>
</reference>
<organism evidence="2 3">
    <name type="scientific">Aduncisulcus paluster</name>
    <dbReference type="NCBI Taxonomy" id="2918883"/>
    <lineage>
        <taxon>Eukaryota</taxon>
        <taxon>Metamonada</taxon>
        <taxon>Carpediemonas-like organisms</taxon>
        <taxon>Aduncisulcus</taxon>
    </lineage>
</organism>
<gene>
    <name evidence="2" type="ORF">ADUPG1_005190</name>
</gene>
<dbReference type="Proteomes" id="UP001057375">
    <property type="component" value="Unassembled WGS sequence"/>
</dbReference>
<accession>A0ABQ5KCK1</accession>
<feature type="non-terminal residue" evidence="2">
    <location>
        <position position="1"/>
    </location>
</feature>
<keyword evidence="3" id="KW-1185">Reference proteome</keyword>
<evidence type="ECO:0008006" key="4">
    <source>
        <dbReference type="Google" id="ProtNLM"/>
    </source>
</evidence>
<comment type="caution">
    <text evidence="2">The sequence shown here is derived from an EMBL/GenBank/DDBJ whole genome shotgun (WGS) entry which is preliminary data.</text>
</comment>